<sequence>MKIIRWAILLLAGFVLVAFRKKAKKLETDLETVPYVDLEKYQGVWYEIASFPARFEKGCSNVSAEYTLNMEKGYVTVENKCYLASKNKWKSIRGRAFPVEDSGNSKLKVRFFWPFLGDYWIVALDEEDYAYAAVASPDYKYLWILSREKVMDEGVYQELLRELQAMNFDIFQLRKTDQSMIEE</sequence>
<evidence type="ECO:0000313" key="4">
    <source>
        <dbReference type="EMBL" id="MDR6238658.1"/>
    </source>
</evidence>
<keyword evidence="5" id="KW-1185">Reference proteome</keyword>
<dbReference type="CDD" id="cd19438">
    <property type="entry name" value="lipocalin_Blc-like"/>
    <property type="match status" value="1"/>
</dbReference>
<dbReference type="InterPro" id="IPR022271">
    <property type="entry name" value="Lipocalin_ApoD"/>
</dbReference>
<dbReference type="PANTHER" id="PTHR10612">
    <property type="entry name" value="APOLIPOPROTEIN D"/>
    <property type="match status" value="1"/>
</dbReference>
<dbReference type="PANTHER" id="PTHR10612:SF34">
    <property type="entry name" value="APOLIPOPROTEIN D"/>
    <property type="match status" value="1"/>
</dbReference>
<proteinExistence type="inferred from homology"/>
<gene>
    <name evidence="4" type="ORF">HNQ88_001695</name>
</gene>
<dbReference type="InterPro" id="IPR022272">
    <property type="entry name" value="Lipocalin_CS"/>
</dbReference>
<dbReference type="SUPFAM" id="SSF50814">
    <property type="entry name" value="Lipocalins"/>
    <property type="match status" value="1"/>
</dbReference>
<dbReference type="Proteomes" id="UP001185092">
    <property type="component" value="Unassembled WGS sequence"/>
</dbReference>
<comment type="similarity">
    <text evidence="1 2">Belongs to the calycin superfamily. Lipocalin family.</text>
</comment>
<protein>
    <submittedName>
        <fullName evidence="4">Apolipoprotein D and lipocalin family protein</fullName>
    </submittedName>
</protein>
<organism evidence="4 5">
    <name type="scientific">Aureibacter tunicatorum</name>
    <dbReference type="NCBI Taxonomy" id="866807"/>
    <lineage>
        <taxon>Bacteria</taxon>
        <taxon>Pseudomonadati</taxon>
        <taxon>Bacteroidota</taxon>
        <taxon>Cytophagia</taxon>
        <taxon>Cytophagales</taxon>
        <taxon>Persicobacteraceae</taxon>
        <taxon>Aureibacter</taxon>
    </lineage>
</organism>
<dbReference type="RefSeq" id="WP_309938166.1">
    <property type="nucleotide sequence ID" value="NZ_AP025305.1"/>
</dbReference>
<dbReference type="EMBL" id="JAVDQD010000002">
    <property type="protein sequence ID" value="MDR6238658.1"/>
    <property type="molecule type" value="Genomic_DNA"/>
</dbReference>
<dbReference type="PROSITE" id="PS00213">
    <property type="entry name" value="LIPOCALIN"/>
    <property type="match status" value="1"/>
</dbReference>
<evidence type="ECO:0000256" key="2">
    <source>
        <dbReference type="PIRNR" id="PIRNR036893"/>
    </source>
</evidence>
<dbReference type="InterPro" id="IPR000566">
    <property type="entry name" value="Lipocln_cytosolic_FA-bd_dom"/>
</dbReference>
<dbReference type="Pfam" id="PF08212">
    <property type="entry name" value="Lipocalin_2"/>
    <property type="match status" value="1"/>
</dbReference>
<dbReference type="InterPro" id="IPR012674">
    <property type="entry name" value="Calycin"/>
</dbReference>
<dbReference type="InterPro" id="IPR047202">
    <property type="entry name" value="Lipocalin_Blc-like_dom"/>
</dbReference>
<evidence type="ECO:0000256" key="1">
    <source>
        <dbReference type="ARBA" id="ARBA00006889"/>
    </source>
</evidence>
<reference evidence="4" key="1">
    <citation type="submission" date="2023-07" db="EMBL/GenBank/DDBJ databases">
        <title>Genomic Encyclopedia of Type Strains, Phase IV (KMG-IV): sequencing the most valuable type-strain genomes for metagenomic binning, comparative biology and taxonomic classification.</title>
        <authorList>
            <person name="Goeker M."/>
        </authorList>
    </citation>
    <scope>NUCLEOTIDE SEQUENCE</scope>
    <source>
        <strain evidence="4">DSM 26174</strain>
    </source>
</reference>
<dbReference type="PRINTS" id="PR01171">
    <property type="entry name" value="BCTLIPOCALIN"/>
</dbReference>
<dbReference type="Gene3D" id="2.40.128.20">
    <property type="match status" value="1"/>
</dbReference>
<dbReference type="AlphaFoldDB" id="A0AAE3XMD9"/>
<evidence type="ECO:0000313" key="5">
    <source>
        <dbReference type="Proteomes" id="UP001185092"/>
    </source>
</evidence>
<comment type="caution">
    <text evidence="4">The sequence shown here is derived from an EMBL/GenBank/DDBJ whole genome shotgun (WGS) entry which is preliminary data.</text>
</comment>
<evidence type="ECO:0000259" key="3">
    <source>
        <dbReference type="Pfam" id="PF08212"/>
    </source>
</evidence>
<dbReference type="GO" id="GO:0006950">
    <property type="term" value="P:response to stress"/>
    <property type="evidence" value="ECO:0007669"/>
    <property type="project" value="UniProtKB-ARBA"/>
</dbReference>
<dbReference type="PIRSF" id="PIRSF036893">
    <property type="entry name" value="Lipocalin_ApoD"/>
    <property type="match status" value="1"/>
</dbReference>
<name>A0AAE3XMD9_9BACT</name>
<feature type="domain" description="Lipocalin/cytosolic fatty-acid binding" evidence="3">
    <location>
        <begin position="36"/>
        <end position="178"/>
    </location>
</feature>
<accession>A0AAE3XMD9</accession>
<dbReference type="InterPro" id="IPR002446">
    <property type="entry name" value="Lipocalin_bac"/>
</dbReference>